<comment type="function">
    <text evidence="9">Required for the biogenesis of c-type cytochromes. Possible subunit of a heme lyase.</text>
</comment>
<dbReference type="PRINTS" id="PR01411">
    <property type="entry name" value="CCMFBIOGNSIS"/>
</dbReference>
<dbReference type="Proteomes" id="UP000741360">
    <property type="component" value="Unassembled WGS sequence"/>
</dbReference>
<comment type="caution">
    <text evidence="13">The sequence shown here is derived from an EMBL/GenBank/DDBJ whole genome shotgun (WGS) entry which is preliminary data.</text>
</comment>
<name>A0A932GRZ5_UNCTE</name>
<feature type="domain" description="Cytochrome c-type biogenesis protein CcmF C-terminal" evidence="12">
    <location>
        <begin position="313"/>
        <end position="637"/>
    </location>
</feature>
<keyword evidence="3" id="KW-1003">Cell membrane</keyword>
<feature type="transmembrane region" description="Helical" evidence="10">
    <location>
        <begin position="448"/>
        <end position="468"/>
    </location>
</feature>
<dbReference type="PANTHER" id="PTHR43653:SF1">
    <property type="entry name" value="CYTOCHROME C-TYPE BIOGENESIS PROTEIN CCMF"/>
    <property type="match status" value="1"/>
</dbReference>
<evidence type="ECO:0000256" key="7">
    <source>
        <dbReference type="ARBA" id="ARBA00022989"/>
    </source>
</evidence>
<evidence type="ECO:0000256" key="3">
    <source>
        <dbReference type="ARBA" id="ARBA00022475"/>
    </source>
</evidence>
<keyword evidence="13" id="KW-0456">Lyase</keyword>
<feature type="transmembrane region" description="Helical" evidence="10">
    <location>
        <begin position="424"/>
        <end position="442"/>
    </location>
</feature>
<feature type="transmembrane region" description="Helical" evidence="10">
    <location>
        <begin position="176"/>
        <end position="196"/>
    </location>
</feature>
<feature type="transmembrane region" description="Helical" evidence="10">
    <location>
        <begin position="350"/>
        <end position="372"/>
    </location>
</feature>
<evidence type="ECO:0000256" key="9">
    <source>
        <dbReference type="ARBA" id="ARBA00037230"/>
    </source>
</evidence>
<feature type="transmembrane region" description="Helical" evidence="10">
    <location>
        <begin position="497"/>
        <end position="518"/>
    </location>
</feature>
<feature type="transmembrane region" description="Helical" evidence="10">
    <location>
        <begin position="95"/>
        <end position="111"/>
    </location>
</feature>
<dbReference type="EMBL" id="JACPSX010000269">
    <property type="protein sequence ID" value="MBI3016167.1"/>
    <property type="molecule type" value="Genomic_DNA"/>
</dbReference>
<dbReference type="GO" id="GO:0016829">
    <property type="term" value="F:lyase activity"/>
    <property type="evidence" value="ECO:0007669"/>
    <property type="project" value="UniProtKB-KW"/>
</dbReference>
<evidence type="ECO:0000256" key="2">
    <source>
        <dbReference type="ARBA" id="ARBA00009186"/>
    </source>
</evidence>
<feature type="transmembrane region" description="Helical" evidence="10">
    <location>
        <begin position="311"/>
        <end position="329"/>
    </location>
</feature>
<feature type="domain" description="Cytochrome c assembly protein" evidence="11">
    <location>
        <begin position="93"/>
        <end position="294"/>
    </location>
</feature>
<evidence type="ECO:0000313" key="14">
    <source>
        <dbReference type="Proteomes" id="UP000741360"/>
    </source>
</evidence>
<organism evidence="13 14">
    <name type="scientific">Tectimicrobiota bacterium</name>
    <dbReference type="NCBI Taxonomy" id="2528274"/>
    <lineage>
        <taxon>Bacteria</taxon>
        <taxon>Pseudomonadati</taxon>
        <taxon>Nitrospinota/Tectimicrobiota group</taxon>
        <taxon>Candidatus Tectimicrobiota</taxon>
    </lineage>
</organism>
<dbReference type="GO" id="GO:0020037">
    <property type="term" value="F:heme binding"/>
    <property type="evidence" value="ECO:0007669"/>
    <property type="project" value="InterPro"/>
</dbReference>
<feature type="transmembrane region" description="Helical" evidence="10">
    <location>
        <begin position="619"/>
        <end position="638"/>
    </location>
</feature>
<proteinExistence type="inferred from homology"/>
<evidence type="ECO:0000259" key="12">
    <source>
        <dbReference type="Pfam" id="PF16327"/>
    </source>
</evidence>
<feature type="transmembrane region" description="Helical" evidence="10">
    <location>
        <begin position="6"/>
        <end position="28"/>
    </location>
</feature>
<keyword evidence="4" id="KW-0997">Cell inner membrane</keyword>
<evidence type="ECO:0000256" key="8">
    <source>
        <dbReference type="ARBA" id="ARBA00023136"/>
    </source>
</evidence>
<dbReference type="PRINTS" id="PR01410">
    <property type="entry name" value="CCBIOGENESIS"/>
</dbReference>
<feature type="transmembrane region" description="Helical" evidence="10">
    <location>
        <begin position="208"/>
        <end position="228"/>
    </location>
</feature>
<dbReference type="AlphaFoldDB" id="A0A932GRZ5"/>
<feature type="transmembrane region" description="Helical" evidence="10">
    <location>
        <begin position="272"/>
        <end position="291"/>
    </location>
</feature>
<dbReference type="PANTHER" id="PTHR43653">
    <property type="entry name" value="CYTOCHROME C ASSEMBLY PROTEIN-RELATED"/>
    <property type="match status" value="1"/>
</dbReference>
<evidence type="ECO:0000313" key="13">
    <source>
        <dbReference type="EMBL" id="MBI3016167.1"/>
    </source>
</evidence>
<reference evidence="13" key="1">
    <citation type="submission" date="2020-07" db="EMBL/GenBank/DDBJ databases">
        <title>Huge and variable diversity of episymbiotic CPR bacteria and DPANN archaea in groundwater ecosystems.</title>
        <authorList>
            <person name="He C.Y."/>
            <person name="Keren R."/>
            <person name="Whittaker M."/>
            <person name="Farag I.F."/>
            <person name="Doudna J."/>
            <person name="Cate J.H.D."/>
            <person name="Banfield J.F."/>
        </authorList>
    </citation>
    <scope>NUCLEOTIDE SEQUENCE</scope>
    <source>
        <strain evidence="13">NC_groundwater_717_Ag_S-0.2um_59_8</strain>
    </source>
</reference>
<evidence type="ECO:0000256" key="10">
    <source>
        <dbReference type="SAM" id="Phobius"/>
    </source>
</evidence>
<feature type="transmembrane region" description="Helical" evidence="10">
    <location>
        <begin position="392"/>
        <end position="412"/>
    </location>
</feature>
<evidence type="ECO:0000259" key="11">
    <source>
        <dbReference type="Pfam" id="PF01578"/>
    </source>
</evidence>
<keyword evidence="7 10" id="KW-1133">Transmembrane helix</keyword>
<comment type="subcellular location">
    <subcellularLocation>
        <location evidence="1">Cell inner membrane</location>
        <topology evidence="1">Multi-pass membrane protein</topology>
    </subcellularLocation>
</comment>
<dbReference type="Pfam" id="PF01578">
    <property type="entry name" value="Cytochrom_C_asm"/>
    <property type="match status" value="1"/>
</dbReference>
<feature type="transmembrane region" description="Helical" evidence="10">
    <location>
        <begin position="40"/>
        <end position="61"/>
    </location>
</feature>
<sequence length="663" mass="73433">MNTLGEFSLLLSLAVAAYAGAAALLGHLKKRPELVRSSEQASLALAFLLGVSTLALLAAFLRDDFSLAYVMNYSRKGQGLAYKVSALYGGQDGSLLFWSFMLSIFVAVVTLQNRYRHRELMPYVMATNMGVSIFFLAVLNFFSNPFTPVPVPPPDGHGLNPLLQNPGMFFHPPTLYIGYVGFTIPFAFAMAALITGRLGDEWIRSTRRWTLVTWFFLTLGNMFGAWWAYEVLGWGGYWAWDPVENASFLPWLTGTAYLHSVMIQEKKDMLKVWNMVLIIATFGLSILGTFLTRSGILSSVHTFSQTGLGPLFLGFLAVVLLVSLGLLFYRLPELRSKNELDGLVSRETSFLVNNLLLVGVAFTTLWGTFYPLIAEAVRGVKVTVGPPFFNQVMIPIGIALLFLTGVCPLIAWRRASWSNLKRNFLLPFLTALLGAVLLIPVSGVRDPLVNVTFGLLLFIGITIGTEFYRGTRARAHMTGESFVKAFSNLVSRNKRRYGGYIIHLGILLLVLAVAGGAFKVEKEGYVKKGESLEIGPYTLKYENLVGYPKGDTMIVAARMAVYKGGKFLQTLLPQKQFHPGSEQPHGMVAIRSNLKEDLYVILAGYDPQGASFRVLVNPLMMWMWIGTYVMGFGILVVMGSERPRKTFRSVPAVPREVPENALV</sequence>
<comment type="similarity">
    <text evidence="2">Belongs to the CcmF/CycK/Ccl1/NrfE/CcsA family.</text>
</comment>
<evidence type="ECO:0000256" key="4">
    <source>
        <dbReference type="ARBA" id="ARBA00022519"/>
    </source>
</evidence>
<feature type="transmembrane region" description="Helical" evidence="10">
    <location>
        <begin position="248"/>
        <end position="265"/>
    </location>
</feature>
<dbReference type="InterPro" id="IPR003568">
    <property type="entry name" value="Cyt_c_biogenesis_CcmF"/>
</dbReference>
<accession>A0A932GRZ5</accession>
<feature type="transmembrane region" description="Helical" evidence="10">
    <location>
        <begin position="123"/>
        <end position="142"/>
    </location>
</feature>
<protein>
    <submittedName>
        <fullName evidence="13">Heme lyase CcmF/NrfE family subunit</fullName>
    </submittedName>
</protein>
<evidence type="ECO:0000256" key="1">
    <source>
        <dbReference type="ARBA" id="ARBA00004429"/>
    </source>
</evidence>
<dbReference type="InterPro" id="IPR002541">
    <property type="entry name" value="Cyt_c_assembly"/>
</dbReference>
<dbReference type="GO" id="GO:0015232">
    <property type="term" value="F:heme transmembrane transporter activity"/>
    <property type="evidence" value="ECO:0007669"/>
    <property type="project" value="InterPro"/>
</dbReference>
<keyword evidence="8 10" id="KW-0472">Membrane</keyword>
<dbReference type="GO" id="GO:0005886">
    <property type="term" value="C:plasma membrane"/>
    <property type="evidence" value="ECO:0007669"/>
    <property type="project" value="UniProtKB-SubCell"/>
</dbReference>
<dbReference type="InterPro" id="IPR003567">
    <property type="entry name" value="Cyt_c_biogenesis"/>
</dbReference>
<dbReference type="GO" id="GO:0017004">
    <property type="term" value="P:cytochrome complex assembly"/>
    <property type="evidence" value="ECO:0007669"/>
    <property type="project" value="UniProtKB-KW"/>
</dbReference>
<keyword evidence="6" id="KW-0201">Cytochrome c-type biogenesis</keyword>
<dbReference type="InterPro" id="IPR032523">
    <property type="entry name" value="CcmF_C"/>
</dbReference>
<evidence type="ECO:0000256" key="5">
    <source>
        <dbReference type="ARBA" id="ARBA00022692"/>
    </source>
</evidence>
<gene>
    <name evidence="13" type="ORF">HYY65_14145</name>
</gene>
<evidence type="ECO:0000256" key="6">
    <source>
        <dbReference type="ARBA" id="ARBA00022748"/>
    </source>
</evidence>
<dbReference type="Pfam" id="PF16327">
    <property type="entry name" value="CcmF_C"/>
    <property type="match status" value="1"/>
</dbReference>
<keyword evidence="5 10" id="KW-0812">Transmembrane</keyword>